<dbReference type="InterPro" id="IPR001123">
    <property type="entry name" value="LeuE-type"/>
</dbReference>
<accession>A0A315ZQP5</accession>
<feature type="transmembrane region" description="Helical" evidence="6">
    <location>
        <begin position="198"/>
        <end position="220"/>
    </location>
</feature>
<gene>
    <name evidence="7" type="ORF">BXY45_14321</name>
</gene>
<feature type="transmembrane region" description="Helical" evidence="6">
    <location>
        <begin position="52"/>
        <end position="76"/>
    </location>
</feature>
<dbReference type="AlphaFoldDB" id="A0A315ZQP5"/>
<keyword evidence="4 6" id="KW-1133">Transmembrane helix</keyword>
<evidence type="ECO:0000256" key="1">
    <source>
        <dbReference type="ARBA" id="ARBA00004651"/>
    </source>
</evidence>
<dbReference type="PANTHER" id="PTHR30086">
    <property type="entry name" value="ARGININE EXPORTER PROTEIN ARGO"/>
    <property type="match status" value="1"/>
</dbReference>
<feature type="transmembrane region" description="Helical" evidence="6">
    <location>
        <begin position="82"/>
        <end position="102"/>
    </location>
</feature>
<keyword evidence="5 6" id="KW-0472">Membrane</keyword>
<dbReference type="RefSeq" id="WP_211319826.1">
    <property type="nucleotide sequence ID" value="NZ_QGDQ01000043.1"/>
</dbReference>
<dbReference type="GO" id="GO:0015171">
    <property type="term" value="F:amino acid transmembrane transporter activity"/>
    <property type="evidence" value="ECO:0007669"/>
    <property type="project" value="TreeGrafter"/>
</dbReference>
<evidence type="ECO:0000313" key="7">
    <source>
        <dbReference type="EMBL" id="PWJ46984.1"/>
    </source>
</evidence>
<reference evidence="7 8" key="1">
    <citation type="submission" date="2018-03" db="EMBL/GenBank/DDBJ databases">
        <title>Genomic Encyclopedia of Archaeal and Bacterial Type Strains, Phase II (KMG-II): from individual species to whole genera.</title>
        <authorList>
            <person name="Goeker M."/>
        </authorList>
    </citation>
    <scope>NUCLEOTIDE SEQUENCE [LARGE SCALE GENOMIC DNA]</scope>
    <source>
        <strain evidence="7 8">DSM 44889</strain>
    </source>
</reference>
<feature type="transmembrane region" description="Helical" evidence="6">
    <location>
        <begin position="163"/>
        <end position="186"/>
    </location>
</feature>
<keyword evidence="2" id="KW-1003">Cell membrane</keyword>
<keyword evidence="8" id="KW-1185">Reference proteome</keyword>
<dbReference type="Proteomes" id="UP000245469">
    <property type="component" value="Unassembled WGS sequence"/>
</dbReference>
<evidence type="ECO:0000313" key="8">
    <source>
        <dbReference type="Proteomes" id="UP000245469"/>
    </source>
</evidence>
<evidence type="ECO:0000256" key="5">
    <source>
        <dbReference type="ARBA" id="ARBA00023136"/>
    </source>
</evidence>
<protein>
    <submittedName>
        <fullName evidence="7">Threonine/homoserine/homoserine lactone efflux protein</fullName>
    </submittedName>
</protein>
<dbReference type="PANTHER" id="PTHR30086:SF20">
    <property type="entry name" value="ARGININE EXPORTER PROTEIN ARGO-RELATED"/>
    <property type="match status" value="1"/>
</dbReference>
<proteinExistence type="predicted"/>
<evidence type="ECO:0000256" key="3">
    <source>
        <dbReference type="ARBA" id="ARBA00022692"/>
    </source>
</evidence>
<evidence type="ECO:0000256" key="4">
    <source>
        <dbReference type="ARBA" id="ARBA00022989"/>
    </source>
</evidence>
<keyword evidence="3 6" id="KW-0812">Transmembrane</keyword>
<name>A0A315ZQP5_9ACTN</name>
<sequence length="222" mass="22938">MADRGLNGLADGGSGVEQFIAVAVAHFLALLIPGVDFFLISRTAMVSGWRSASGVCWGIAAANAVLITVAFCGLSLISSPLVLLVVQLAGGVFLTYVGAVFLRSAGHIDLEQAPAARQLTWRRNVGLGLASGLLNPKNALFYVSLASVIAGAAPHVLIGYGVWMVAVVLVWDLLVAGVLGSPRVLARATRVVPWVTRVAGAFLLVFGAGTTIGAVVRLLAPR</sequence>
<dbReference type="EMBL" id="QGDQ01000043">
    <property type="protein sequence ID" value="PWJ46984.1"/>
    <property type="molecule type" value="Genomic_DNA"/>
</dbReference>
<dbReference type="GO" id="GO:0005886">
    <property type="term" value="C:plasma membrane"/>
    <property type="evidence" value="ECO:0007669"/>
    <property type="project" value="UniProtKB-SubCell"/>
</dbReference>
<organism evidence="7 8">
    <name type="scientific">Quadrisphaera granulorum</name>
    <dbReference type="NCBI Taxonomy" id="317664"/>
    <lineage>
        <taxon>Bacteria</taxon>
        <taxon>Bacillati</taxon>
        <taxon>Actinomycetota</taxon>
        <taxon>Actinomycetes</taxon>
        <taxon>Kineosporiales</taxon>
        <taxon>Kineosporiaceae</taxon>
        <taxon>Quadrisphaera</taxon>
    </lineage>
</organism>
<dbReference type="Pfam" id="PF01810">
    <property type="entry name" value="LysE"/>
    <property type="match status" value="1"/>
</dbReference>
<evidence type="ECO:0000256" key="2">
    <source>
        <dbReference type="ARBA" id="ARBA00022475"/>
    </source>
</evidence>
<comment type="subcellular location">
    <subcellularLocation>
        <location evidence="1">Cell membrane</location>
        <topology evidence="1">Multi-pass membrane protein</topology>
    </subcellularLocation>
</comment>
<evidence type="ECO:0000256" key="6">
    <source>
        <dbReference type="SAM" id="Phobius"/>
    </source>
</evidence>
<comment type="caution">
    <text evidence="7">The sequence shown here is derived from an EMBL/GenBank/DDBJ whole genome shotgun (WGS) entry which is preliminary data.</text>
</comment>
<feature type="transmembrane region" description="Helical" evidence="6">
    <location>
        <begin position="20"/>
        <end position="40"/>
    </location>
</feature>